<evidence type="ECO:0000313" key="1">
    <source>
        <dbReference type="EMBL" id="RAI84365.1"/>
    </source>
</evidence>
<dbReference type="RefSeq" id="WP_111613295.1">
    <property type="nucleotide sequence ID" value="NZ_QLLK01000017.1"/>
</dbReference>
<comment type="caution">
    <text evidence="1">The sequence shown here is derived from an EMBL/GenBank/DDBJ whole genome shotgun (WGS) entry which is preliminary data.</text>
</comment>
<dbReference type="OrthoDB" id="826833at2"/>
<sequence>MTLIISSINNSYISIGGDIKASYINSDARVFELLLKSLEINRNLIAGITTAWESETEMIEHLNGIMDAQRKLELEVSEQAPTEE</sequence>
<reference evidence="1 2" key="1">
    <citation type="submission" date="2018-06" db="EMBL/GenBank/DDBJ databases">
        <title>Genomic Encyclopedia of Archaeal and Bacterial Type Strains, Phase II (KMG-II): from individual species to whole genera.</title>
        <authorList>
            <person name="Goeker M."/>
        </authorList>
    </citation>
    <scope>NUCLEOTIDE SEQUENCE [LARGE SCALE GENOMIC DNA]</scope>
    <source>
        <strain evidence="1 2">DSM 23446</strain>
    </source>
</reference>
<gene>
    <name evidence="1" type="ORF">LV83_03988</name>
</gene>
<dbReference type="EMBL" id="QLLK01000017">
    <property type="protein sequence ID" value="RAI84365.1"/>
    <property type="molecule type" value="Genomic_DNA"/>
</dbReference>
<dbReference type="AlphaFoldDB" id="A0A327NWB1"/>
<proteinExistence type="predicted"/>
<accession>A0A327NWB1</accession>
<name>A0A327NWB1_9BACT</name>
<dbReference type="Proteomes" id="UP000249610">
    <property type="component" value="Unassembled WGS sequence"/>
</dbReference>
<evidence type="ECO:0000313" key="2">
    <source>
        <dbReference type="Proteomes" id="UP000249610"/>
    </source>
</evidence>
<keyword evidence="2" id="KW-1185">Reference proteome</keyword>
<protein>
    <submittedName>
        <fullName evidence="1">Uncharacterized protein</fullName>
    </submittedName>
</protein>
<organism evidence="1 2">
    <name type="scientific">Algoriphagus yeomjeoni</name>
    <dbReference type="NCBI Taxonomy" id="291403"/>
    <lineage>
        <taxon>Bacteria</taxon>
        <taxon>Pseudomonadati</taxon>
        <taxon>Bacteroidota</taxon>
        <taxon>Cytophagia</taxon>
        <taxon>Cytophagales</taxon>
        <taxon>Cyclobacteriaceae</taxon>
        <taxon>Algoriphagus</taxon>
    </lineage>
</organism>